<proteinExistence type="predicted"/>
<protein>
    <submittedName>
        <fullName evidence="1">Uncharacterized protein</fullName>
    </submittedName>
</protein>
<dbReference type="RefSeq" id="WP_349540868.1">
    <property type="nucleotide sequence ID" value="NZ_JAOALG010000001.1"/>
</dbReference>
<evidence type="ECO:0000313" key="2">
    <source>
        <dbReference type="Proteomes" id="UP001469089"/>
    </source>
</evidence>
<evidence type="ECO:0000313" key="1">
    <source>
        <dbReference type="EMBL" id="MEQ5837951.1"/>
    </source>
</evidence>
<dbReference type="Proteomes" id="UP001469089">
    <property type="component" value="Unassembled WGS sequence"/>
</dbReference>
<dbReference type="EMBL" id="JAOALG010000001">
    <property type="protein sequence ID" value="MEQ5837951.1"/>
    <property type="molecule type" value="Genomic_DNA"/>
</dbReference>
<comment type="caution">
    <text evidence="1">The sequence shown here is derived from an EMBL/GenBank/DDBJ whole genome shotgun (WGS) entry which is preliminary data.</text>
</comment>
<accession>A0ABV1LG62</accession>
<keyword evidence="2" id="KW-1185">Reference proteome</keyword>
<sequence length="179" mass="19158">MRAVKRPDLFAPMPGTSLACLRPAWAARRSFENKVTDETQMHVAKDVRFSNRGTTMRNVVRSKSIFFLLALVGASASAQTVYDARRQLFGAITDQACAVYAGVGGAVAQANAKGMKRATAKARASRAVGADGIPLTQNPDALNLTFAIIDAVYEQGAKTDEEGSVIGRQICTQTMAMDE</sequence>
<dbReference type="PROSITE" id="PS51257">
    <property type="entry name" value="PROKAR_LIPOPROTEIN"/>
    <property type="match status" value="1"/>
</dbReference>
<organism evidence="1 2">
    <name type="scientific">Paraburkholderia acidicola</name>
    <dbReference type="NCBI Taxonomy" id="1912599"/>
    <lineage>
        <taxon>Bacteria</taxon>
        <taxon>Pseudomonadati</taxon>
        <taxon>Pseudomonadota</taxon>
        <taxon>Betaproteobacteria</taxon>
        <taxon>Burkholderiales</taxon>
        <taxon>Burkholderiaceae</taxon>
        <taxon>Paraburkholderia</taxon>
    </lineage>
</organism>
<reference evidence="1 2" key="1">
    <citation type="journal article" date="2024" name="Chem. Sci.">
        <title>Discovery of a lagriamide polyketide by integrated genome mining, isotopic labeling, and untargeted metabolomics.</title>
        <authorList>
            <person name="Fergusson C.H."/>
            <person name="Saulog J."/>
            <person name="Paulo B.S."/>
            <person name="Wilson D.M."/>
            <person name="Liu D.Y."/>
            <person name="Morehouse N.J."/>
            <person name="Waterworth S."/>
            <person name="Barkei J."/>
            <person name="Gray C.A."/>
            <person name="Kwan J.C."/>
            <person name="Eustaquio A.S."/>
            <person name="Linington R.G."/>
        </authorList>
    </citation>
    <scope>NUCLEOTIDE SEQUENCE [LARGE SCALE GENOMIC DNA]</scope>
    <source>
        <strain evidence="1 2">RL17-338-BIF-B</strain>
    </source>
</reference>
<name>A0ABV1LG62_9BURK</name>
<gene>
    <name evidence="1" type="ORF">N0A02_00670</name>
</gene>